<feature type="chain" id="PRO_5045659765" evidence="1">
    <location>
        <begin position="24"/>
        <end position="346"/>
    </location>
</feature>
<feature type="signal peptide" evidence="1">
    <location>
        <begin position="1"/>
        <end position="23"/>
    </location>
</feature>
<comment type="caution">
    <text evidence="3">The sequence shown here is derived from an EMBL/GenBank/DDBJ whole genome shotgun (WGS) entry which is preliminary data.</text>
</comment>
<sequence length="346" mass="37011">MIRGMFKTAFVVTAVLGSSPVVDQPAAPAPQNMPAPPAPAMKTVTFEGACDASGAVVQGQWMFTVADDEDNVIRVYDGKSGGGPVRTVDLSAALKLPAGKKRPPETDIEAATEISPLSFWLTSHGRKSSGKVDPNRFRFFATRTLEDGTTRLEGKPYTRLLDELLAAPQLKSFGLASAATRAPKEEGGLNIEGMTAMQDGKSILIGFRNPIPQGKALTVVLLNPTELLQGKKARLGPARLLDLGGLGIRAISWWRGQYLFIGGPISGHGGSRLFTWDGGAGEPRAVEGADFTGLNPEAFVTFEDKEEILVLSDDGSSLIDGVECKRLPEVAKKRFRGVWLRLPGKK</sequence>
<keyword evidence="4" id="KW-1185">Reference proteome</keyword>
<dbReference type="InterPro" id="IPR022060">
    <property type="entry name" value="DUF3616"/>
</dbReference>
<evidence type="ECO:0000313" key="3">
    <source>
        <dbReference type="EMBL" id="REG26712.1"/>
    </source>
</evidence>
<proteinExistence type="predicted"/>
<protein>
    <submittedName>
        <fullName evidence="3">Uncharacterized protein DUF3616</fullName>
    </submittedName>
</protein>
<evidence type="ECO:0000259" key="2">
    <source>
        <dbReference type="Pfam" id="PF12275"/>
    </source>
</evidence>
<accession>A0ABX9JT95</accession>
<evidence type="ECO:0000313" key="4">
    <source>
        <dbReference type="Proteomes" id="UP000256345"/>
    </source>
</evidence>
<feature type="domain" description="DUF3616" evidence="2">
    <location>
        <begin position="158"/>
        <end position="282"/>
    </location>
</feature>
<dbReference type="EMBL" id="QUMU01000011">
    <property type="protein sequence ID" value="REG26712.1"/>
    <property type="molecule type" value="Genomic_DNA"/>
</dbReference>
<gene>
    <name evidence="3" type="ORF">ATI61_111263</name>
</gene>
<reference evidence="3 4" key="1">
    <citation type="submission" date="2018-08" db="EMBL/GenBank/DDBJ databases">
        <title>Genomic Encyclopedia of Archaeal and Bacterial Type Strains, Phase II (KMG-II): from individual species to whole genera.</title>
        <authorList>
            <person name="Goeker M."/>
        </authorList>
    </citation>
    <scope>NUCLEOTIDE SEQUENCE [LARGE SCALE GENOMIC DNA]</scope>
    <source>
        <strain evidence="3 4">DSM 2261</strain>
    </source>
</reference>
<name>A0ABX9JT95_9BACT</name>
<keyword evidence="1" id="KW-0732">Signal</keyword>
<organism evidence="3 4">
    <name type="scientific">Archangium gephyra</name>
    <dbReference type="NCBI Taxonomy" id="48"/>
    <lineage>
        <taxon>Bacteria</taxon>
        <taxon>Pseudomonadati</taxon>
        <taxon>Myxococcota</taxon>
        <taxon>Myxococcia</taxon>
        <taxon>Myxococcales</taxon>
        <taxon>Cystobacterineae</taxon>
        <taxon>Archangiaceae</taxon>
        <taxon>Archangium</taxon>
    </lineage>
</organism>
<dbReference type="Proteomes" id="UP000256345">
    <property type="component" value="Unassembled WGS sequence"/>
</dbReference>
<dbReference type="Pfam" id="PF12275">
    <property type="entry name" value="DUF3616"/>
    <property type="match status" value="1"/>
</dbReference>
<evidence type="ECO:0000256" key="1">
    <source>
        <dbReference type="SAM" id="SignalP"/>
    </source>
</evidence>